<dbReference type="PROSITE" id="PS50937">
    <property type="entry name" value="HTH_MERR_2"/>
    <property type="match status" value="1"/>
</dbReference>
<evidence type="ECO:0000256" key="1">
    <source>
        <dbReference type="ARBA" id="ARBA00022714"/>
    </source>
</evidence>
<keyword evidence="1" id="KW-0001">2Fe-2S</keyword>
<evidence type="ECO:0000256" key="4">
    <source>
        <dbReference type="ARBA" id="ARBA00023014"/>
    </source>
</evidence>
<dbReference type="Gene3D" id="1.10.1660.10">
    <property type="match status" value="1"/>
</dbReference>
<dbReference type="InterPro" id="IPR015358">
    <property type="entry name" value="Tscrpt_reg_MerR_DNA-bd"/>
</dbReference>
<dbReference type="PANTHER" id="PTHR30204">
    <property type="entry name" value="REDOX-CYCLING DRUG-SENSING TRANSCRIPTIONAL ACTIVATOR SOXR"/>
    <property type="match status" value="1"/>
</dbReference>
<keyword evidence="2" id="KW-0479">Metal-binding</keyword>
<name>A0A0N0E6Z2_9HYPH</name>
<keyword evidence="4" id="KW-0411">Iron-sulfur</keyword>
<dbReference type="InterPro" id="IPR009061">
    <property type="entry name" value="DNA-bd_dom_put_sf"/>
</dbReference>
<dbReference type="PRINTS" id="PR00040">
    <property type="entry name" value="HTHMERR"/>
</dbReference>
<evidence type="ECO:0000313" key="10">
    <source>
        <dbReference type="Proteomes" id="UP000038011"/>
    </source>
</evidence>
<dbReference type="PANTHER" id="PTHR30204:SF0">
    <property type="entry name" value="REDOX-SENSITIVE TRANSCRIPTIONAL ACTIVATOR SOXR"/>
    <property type="match status" value="1"/>
</dbReference>
<dbReference type="GO" id="GO:0051537">
    <property type="term" value="F:2 iron, 2 sulfur cluster binding"/>
    <property type="evidence" value="ECO:0007669"/>
    <property type="project" value="UniProtKB-KW"/>
</dbReference>
<keyword evidence="7" id="KW-0804">Transcription</keyword>
<dbReference type="AlphaFoldDB" id="A0A0N0E6Z2"/>
<dbReference type="GO" id="GO:0003677">
    <property type="term" value="F:DNA binding"/>
    <property type="evidence" value="ECO:0007669"/>
    <property type="project" value="UniProtKB-KW"/>
</dbReference>
<gene>
    <name evidence="9" type="ORF">SU32_13240</name>
</gene>
<dbReference type="Proteomes" id="UP000038011">
    <property type="component" value="Unassembled WGS sequence"/>
</dbReference>
<dbReference type="GO" id="GO:0003700">
    <property type="term" value="F:DNA-binding transcription factor activity"/>
    <property type="evidence" value="ECO:0007669"/>
    <property type="project" value="InterPro"/>
</dbReference>
<dbReference type="PROSITE" id="PS00552">
    <property type="entry name" value="HTH_MERR_1"/>
    <property type="match status" value="1"/>
</dbReference>
<dbReference type="OrthoDB" id="9802944at2"/>
<keyword evidence="5" id="KW-0805">Transcription regulation</keyword>
<dbReference type="InterPro" id="IPR047057">
    <property type="entry name" value="MerR_fam"/>
</dbReference>
<evidence type="ECO:0000313" key="9">
    <source>
        <dbReference type="EMBL" id="KPB00522.1"/>
    </source>
</evidence>
<dbReference type="STRING" id="1514904.SU32_13240"/>
<dbReference type="InterPro" id="IPR000551">
    <property type="entry name" value="MerR-type_HTH_dom"/>
</dbReference>
<comment type="caution">
    <text evidence="9">The sequence shown here is derived from an EMBL/GenBank/DDBJ whole genome shotgun (WGS) entry which is preliminary data.</text>
</comment>
<evidence type="ECO:0000259" key="8">
    <source>
        <dbReference type="PROSITE" id="PS50937"/>
    </source>
</evidence>
<dbReference type="GO" id="GO:0046872">
    <property type="term" value="F:metal ion binding"/>
    <property type="evidence" value="ECO:0007669"/>
    <property type="project" value="UniProtKB-KW"/>
</dbReference>
<dbReference type="NCBIfam" id="TIGR01950">
    <property type="entry name" value="SoxR"/>
    <property type="match status" value="1"/>
</dbReference>
<evidence type="ECO:0000256" key="5">
    <source>
        <dbReference type="ARBA" id="ARBA00023015"/>
    </source>
</evidence>
<evidence type="ECO:0000256" key="2">
    <source>
        <dbReference type="ARBA" id="ARBA00022723"/>
    </source>
</evidence>
<organism evidence="9 10">
    <name type="scientific">Ahrensia marina</name>
    <dbReference type="NCBI Taxonomy" id="1514904"/>
    <lineage>
        <taxon>Bacteria</taxon>
        <taxon>Pseudomonadati</taxon>
        <taxon>Pseudomonadota</taxon>
        <taxon>Alphaproteobacteria</taxon>
        <taxon>Hyphomicrobiales</taxon>
        <taxon>Ahrensiaceae</taxon>
        <taxon>Ahrensia</taxon>
    </lineage>
</organism>
<evidence type="ECO:0000256" key="3">
    <source>
        <dbReference type="ARBA" id="ARBA00023004"/>
    </source>
</evidence>
<keyword evidence="10" id="KW-1185">Reference proteome</keyword>
<sequence>MSVKKRKFVTLSIGEVARRTDLKVSAVRFYEDEGLIQAVRSAGGNRRFMRSEIRKVSFISVAQRLGFTLSEIRSELEKLPDDRAPNKKDWEKISRSFRDVLNQRIAMIERLRDRLDGCIGCGCLSLEKCKLYNKDDWAANSGVGPRWVIDDRRAAK</sequence>
<protein>
    <submittedName>
        <fullName evidence="9">Transcriptional regulator</fullName>
    </submittedName>
</protein>
<dbReference type="SUPFAM" id="SSF46955">
    <property type="entry name" value="Putative DNA-binding domain"/>
    <property type="match status" value="1"/>
</dbReference>
<proteinExistence type="predicted"/>
<evidence type="ECO:0000256" key="6">
    <source>
        <dbReference type="ARBA" id="ARBA00023125"/>
    </source>
</evidence>
<dbReference type="InterPro" id="IPR010211">
    <property type="entry name" value="Redox-sen_tscrpt-act_SoxR"/>
</dbReference>
<reference evidence="9 10" key="1">
    <citation type="submission" date="2015-01" db="EMBL/GenBank/DDBJ databases">
        <title>Ahrensia donghaiensis sp. nov., a novel dimethylsulphoniopropionate-cleavage bacterium isolated from seawater and emended descriptions of the genus Ahrensia and Ahrensia kielensis.</title>
        <authorList>
            <person name="Liu J."/>
        </authorList>
    </citation>
    <scope>NUCLEOTIDE SEQUENCE [LARGE SCALE GENOMIC DNA]</scope>
    <source>
        <strain evidence="9 10">LZD062</strain>
    </source>
</reference>
<dbReference type="Pfam" id="PF00376">
    <property type="entry name" value="MerR"/>
    <property type="match status" value="1"/>
</dbReference>
<feature type="domain" description="HTH merR-type" evidence="8">
    <location>
        <begin position="10"/>
        <end position="78"/>
    </location>
</feature>
<keyword evidence="3" id="KW-0408">Iron</keyword>
<dbReference type="SMART" id="SM00422">
    <property type="entry name" value="HTH_MERR"/>
    <property type="match status" value="1"/>
</dbReference>
<dbReference type="Pfam" id="PF09278">
    <property type="entry name" value="MerR-DNA-bind"/>
    <property type="match status" value="1"/>
</dbReference>
<accession>A0A0N0E6Z2</accession>
<keyword evidence="6" id="KW-0238">DNA-binding</keyword>
<dbReference type="EMBL" id="JXMU01000020">
    <property type="protein sequence ID" value="KPB00522.1"/>
    <property type="molecule type" value="Genomic_DNA"/>
</dbReference>
<dbReference type="GO" id="GO:0006979">
    <property type="term" value="P:response to oxidative stress"/>
    <property type="evidence" value="ECO:0007669"/>
    <property type="project" value="InterPro"/>
</dbReference>
<evidence type="ECO:0000256" key="7">
    <source>
        <dbReference type="ARBA" id="ARBA00023163"/>
    </source>
</evidence>
<dbReference type="PATRIC" id="fig|1514904.3.peg.1779"/>